<proteinExistence type="predicted"/>
<organism evidence="2 3">
    <name type="scientific">Ambrosiozyma monospora</name>
    <name type="common">Yeast</name>
    <name type="synonym">Endomycopsis monosporus</name>
    <dbReference type="NCBI Taxonomy" id="43982"/>
    <lineage>
        <taxon>Eukaryota</taxon>
        <taxon>Fungi</taxon>
        <taxon>Dikarya</taxon>
        <taxon>Ascomycota</taxon>
        <taxon>Saccharomycotina</taxon>
        <taxon>Pichiomycetes</taxon>
        <taxon>Pichiales</taxon>
        <taxon>Pichiaceae</taxon>
        <taxon>Ambrosiozyma</taxon>
    </lineage>
</organism>
<evidence type="ECO:0000256" key="1">
    <source>
        <dbReference type="SAM" id="Phobius"/>
    </source>
</evidence>
<gene>
    <name evidence="2" type="ORF">Amon01_000980200</name>
</gene>
<dbReference type="Proteomes" id="UP001165063">
    <property type="component" value="Unassembled WGS sequence"/>
</dbReference>
<keyword evidence="1" id="KW-0472">Membrane</keyword>
<comment type="caution">
    <text evidence="2">The sequence shown here is derived from an EMBL/GenBank/DDBJ whole genome shotgun (WGS) entry which is preliminary data.</text>
</comment>
<keyword evidence="1" id="KW-1133">Transmembrane helix</keyword>
<keyword evidence="3" id="KW-1185">Reference proteome</keyword>
<dbReference type="OrthoDB" id="1924787at2759"/>
<dbReference type="AlphaFoldDB" id="A0A9W6T6F8"/>
<evidence type="ECO:0000313" key="2">
    <source>
        <dbReference type="EMBL" id="GME78701.1"/>
    </source>
</evidence>
<sequence>MNLKMLVKDVDFIMGCSLGKFEIGLLLFYYLLKFVNYNVSLTSGSGSGSGSGCGAGSGCGGSGIEDGDVGGFIDGSIARPEEKFEFLRDVLQLNLFMSSALNLDKDSGVLEFTCCNGCSGAGCGSGGCGGCGGARFGDIFDL</sequence>
<accession>A0A9W6T6F8</accession>
<name>A0A9W6T6F8_AMBMO</name>
<keyword evidence="1" id="KW-0812">Transmembrane</keyword>
<feature type="transmembrane region" description="Helical" evidence="1">
    <location>
        <begin position="12"/>
        <end position="32"/>
    </location>
</feature>
<protein>
    <submittedName>
        <fullName evidence="2">Unnamed protein product</fullName>
    </submittedName>
</protein>
<reference evidence="2" key="1">
    <citation type="submission" date="2023-04" db="EMBL/GenBank/DDBJ databases">
        <title>Ambrosiozyma monospora NBRC 1965.</title>
        <authorList>
            <person name="Ichikawa N."/>
            <person name="Sato H."/>
            <person name="Tonouchi N."/>
        </authorList>
    </citation>
    <scope>NUCLEOTIDE SEQUENCE</scope>
    <source>
        <strain evidence="2">NBRC 1965</strain>
    </source>
</reference>
<dbReference type="EMBL" id="BSXU01013136">
    <property type="protein sequence ID" value="GME78701.1"/>
    <property type="molecule type" value="Genomic_DNA"/>
</dbReference>
<evidence type="ECO:0000313" key="3">
    <source>
        <dbReference type="Proteomes" id="UP001165063"/>
    </source>
</evidence>